<feature type="domain" description="Death" evidence="2">
    <location>
        <begin position="211"/>
        <end position="282"/>
    </location>
</feature>
<accession>A0A2G8JY38</accession>
<organism evidence="3 4">
    <name type="scientific">Stichopus japonicus</name>
    <name type="common">Sea cucumber</name>
    <dbReference type="NCBI Taxonomy" id="307972"/>
    <lineage>
        <taxon>Eukaryota</taxon>
        <taxon>Metazoa</taxon>
        <taxon>Echinodermata</taxon>
        <taxon>Eleutherozoa</taxon>
        <taxon>Echinozoa</taxon>
        <taxon>Holothuroidea</taxon>
        <taxon>Aspidochirotacea</taxon>
        <taxon>Aspidochirotida</taxon>
        <taxon>Stichopodidae</taxon>
        <taxon>Apostichopus</taxon>
    </lineage>
</organism>
<gene>
    <name evidence="3" type="ORF">BSL78_22505</name>
</gene>
<dbReference type="PROSITE" id="PS50017">
    <property type="entry name" value="DEATH_DOMAIN"/>
    <property type="match status" value="1"/>
</dbReference>
<dbReference type="InterPro" id="IPR000488">
    <property type="entry name" value="Death_dom"/>
</dbReference>
<feature type="region of interest" description="Disordered" evidence="1">
    <location>
        <begin position="167"/>
        <end position="189"/>
    </location>
</feature>
<dbReference type="Proteomes" id="UP000230750">
    <property type="component" value="Unassembled WGS sequence"/>
</dbReference>
<dbReference type="PANTHER" id="PTHR15077">
    <property type="entry name" value="FAS-ASSOCIATING DEATH DOMAIN-CONTAINING PROTEIN FADD"/>
    <property type="match status" value="1"/>
</dbReference>
<dbReference type="InterPro" id="IPR011029">
    <property type="entry name" value="DEATH-like_dom_sf"/>
</dbReference>
<evidence type="ECO:0000256" key="1">
    <source>
        <dbReference type="SAM" id="MobiDB-lite"/>
    </source>
</evidence>
<dbReference type="PANTHER" id="PTHR15077:SF12">
    <property type="entry name" value="DEATH DOMAIN-CONTAINING PROTEIN"/>
    <property type="match status" value="1"/>
</dbReference>
<proteinExistence type="predicted"/>
<dbReference type="GO" id="GO:0007165">
    <property type="term" value="P:signal transduction"/>
    <property type="evidence" value="ECO:0007669"/>
    <property type="project" value="InterPro"/>
</dbReference>
<dbReference type="SUPFAM" id="SSF47986">
    <property type="entry name" value="DEATH domain"/>
    <property type="match status" value="1"/>
</dbReference>
<dbReference type="InterPro" id="IPR016729">
    <property type="entry name" value="FADD"/>
</dbReference>
<dbReference type="AlphaFoldDB" id="A0A2G8JY38"/>
<dbReference type="OrthoDB" id="535509at2759"/>
<sequence>KYLLKWLPLQGTFCTFVLNIKEGTQERHKCTCYFKAGQESELVELLFILKDGEEDSAASSSNKVVDAGISQSQKKTGDESQTVQQPLEHIDLEVRTESLKEIKLHLKPRRSKVTLEKMCLFWEETSKKEMFGFDARFGYQRYKLKWLKDKCCFVTVVRSLNECVSNPSLPSHQATRGEAEGNPAGAEAMEKDSEVVKDSTLWDLSGKFSKEWRDVGRNLKLDETELDNIEADNKIKGQKEVVYQMLLLWKRKHGMKATNKTLRDALIAANRKDLSYWLQMTVEDICPISSQTILVVGRK</sequence>
<protein>
    <submittedName>
        <fullName evidence="3">IMD-like protein</fullName>
    </submittedName>
</protein>
<reference evidence="3 4" key="1">
    <citation type="journal article" date="2017" name="PLoS Biol.">
        <title>The sea cucumber genome provides insights into morphological evolution and visceral regeneration.</title>
        <authorList>
            <person name="Zhang X."/>
            <person name="Sun L."/>
            <person name="Yuan J."/>
            <person name="Sun Y."/>
            <person name="Gao Y."/>
            <person name="Zhang L."/>
            <person name="Li S."/>
            <person name="Dai H."/>
            <person name="Hamel J.F."/>
            <person name="Liu C."/>
            <person name="Yu Y."/>
            <person name="Liu S."/>
            <person name="Lin W."/>
            <person name="Guo K."/>
            <person name="Jin S."/>
            <person name="Xu P."/>
            <person name="Storey K.B."/>
            <person name="Huan P."/>
            <person name="Zhang T."/>
            <person name="Zhou Y."/>
            <person name="Zhang J."/>
            <person name="Lin C."/>
            <person name="Li X."/>
            <person name="Xing L."/>
            <person name="Huo D."/>
            <person name="Sun M."/>
            <person name="Wang L."/>
            <person name="Mercier A."/>
            <person name="Li F."/>
            <person name="Yang H."/>
            <person name="Xiang J."/>
        </authorList>
    </citation>
    <scope>NUCLEOTIDE SEQUENCE [LARGE SCALE GENOMIC DNA]</scope>
    <source>
        <strain evidence="3">Shaxun</strain>
        <tissue evidence="3">Muscle</tissue>
    </source>
</reference>
<comment type="caution">
    <text evidence="3">The sequence shown here is derived from an EMBL/GenBank/DDBJ whole genome shotgun (WGS) entry which is preliminary data.</text>
</comment>
<name>A0A2G8JY38_STIJA</name>
<dbReference type="STRING" id="307972.A0A2G8JY38"/>
<dbReference type="Pfam" id="PF00531">
    <property type="entry name" value="Death"/>
    <property type="match status" value="1"/>
</dbReference>
<evidence type="ECO:0000313" key="3">
    <source>
        <dbReference type="EMBL" id="PIK40652.1"/>
    </source>
</evidence>
<evidence type="ECO:0000259" key="2">
    <source>
        <dbReference type="PROSITE" id="PS50017"/>
    </source>
</evidence>
<dbReference type="CDD" id="cd01670">
    <property type="entry name" value="Death"/>
    <property type="match status" value="1"/>
</dbReference>
<evidence type="ECO:0000313" key="4">
    <source>
        <dbReference type="Proteomes" id="UP000230750"/>
    </source>
</evidence>
<feature type="non-terminal residue" evidence="3">
    <location>
        <position position="1"/>
    </location>
</feature>
<dbReference type="EMBL" id="MRZV01001099">
    <property type="protein sequence ID" value="PIK40652.1"/>
    <property type="molecule type" value="Genomic_DNA"/>
</dbReference>
<keyword evidence="4" id="KW-1185">Reference proteome</keyword>
<dbReference type="Gene3D" id="1.10.533.10">
    <property type="entry name" value="Death Domain, Fas"/>
    <property type="match status" value="1"/>
</dbReference>